<organism evidence="4 5">
    <name type="scientific">Acer saccharum</name>
    <name type="common">Sugar maple</name>
    <dbReference type="NCBI Taxonomy" id="4024"/>
    <lineage>
        <taxon>Eukaryota</taxon>
        <taxon>Viridiplantae</taxon>
        <taxon>Streptophyta</taxon>
        <taxon>Embryophyta</taxon>
        <taxon>Tracheophyta</taxon>
        <taxon>Spermatophyta</taxon>
        <taxon>Magnoliopsida</taxon>
        <taxon>eudicotyledons</taxon>
        <taxon>Gunneridae</taxon>
        <taxon>Pentapetalae</taxon>
        <taxon>rosids</taxon>
        <taxon>malvids</taxon>
        <taxon>Sapindales</taxon>
        <taxon>Sapindaceae</taxon>
        <taxon>Hippocastanoideae</taxon>
        <taxon>Acereae</taxon>
        <taxon>Acer</taxon>
    </lineage>
</organism>
<dbReference type="Gene3D" id="3.30.70.270">
    <property type="match status" value="2"/>
</dbReference>
<dbReference type="SUPFAM" id="SSF56672">
    <property type="entry name" value="DNA/RNA polymerases"/>
    <property type="match status" value="1"/>
</dbReference>
<evidence type="ECO:0000313" key="5">
    <source>
        <dbReference type="Proteomes" id="UP001168877"/>
    </source>
</evidence>
<dbReference type="PANTHER" id="PTHR37984">
    <property type="entry name" value="PROTEIN CBG26694"/>
    <property type="match status" value="1"/>
</dbReference>
<dbReference type="Pfam" id="PF00078">
    <property type="entry name" value="RVT_1"/>
    <property type="match status" value="1"/>
</dbReference>
<dbReference type="AlphaFoldDB" id="A0AA39S8M9"/>
<feature type="domain" description="Reverse transcriptase" evidence="2">
    <location>
        <begin position="2"/>
        <end position="103"/>
    </location>
</feature>
<dbReference type="Pfam" id="PF17919">
    <property type="entry name" value="RT_RNaseH_2"/>
    <property type="match status" value="1"/>
</dbReference>
<dbReference type="InterPro" id="IPR043128">
    <property type="entry name" value="Rev_trsase/Diguanyl_cyclase"/>
</dbReference>
<evidence type="ECO:0000259" key="2">
    <source>
        <dbReference type="Pfam" id="PF00078"/>
    </source>
</evidence>
<dbReference type="InterPro" id="IPR043502">
    <property type="entry name" value="DNA/RNA_pol_sf"/>
</dbReference>
<feature type="domain" description="Reverse transcriptase/retrotransposon-derived protein RNase H-like" evidence="3">
    <location>
        <begin position="167"/>
        <end position="266"/>
    </location>
</feature>
<dbReference type="Gene3D" id="3.10.10.10">
    <property type="entry name" value="HIV Type 1 Reverse Transcriptase, subunit A, domain 1"/>
    <property type="match status" value="1"/>
</dbReference>
<evidence type="ECO:0008006" key="6">
    <source>
        <dbReference type="Google" id="ProtNLM"/>
    </source>
</evidence>
<name>A0AA39S8M9_ACESA</name>
<evidence type="ECO:0000313" key="4">
    <source>
        <dbReference type="EMBL" id="KAK0586097.1"/>
    </source>
</evidence>
<sequence length="272" mass="31042">MHPSDQEKTSFITNQGLYCYKMMPFGLKNAGATYQRLVNKLFKDQIGRTMEVYVDDMITKTQQVEQHPDHLRETLEVLQQNQMRLNLDKCAFGVSSGKFLGFMVHERGIEANPEKIKAILELQSLTTLKQVQGLTARLAALNRFISRSTDRCLLFFQVIKKGRGMNWDEESERAFKELQIYLTNPPLLVKPLLGDILQLYLAVSSIATSAALVKECEGGIQRPIYYVSHSLSKAKKNYNHMEKLAFALVVAVRKLRPYFQAHSVTVLMNLPL</sequence>
<proteinExistence type="predicted"/>
<evidence type="ECO:0000256" key="1">
    <source>
        <dbReference type="ARBA" id="ARBA00023268"/>
    </source>
</evidence>
<dbReference type="InterPro" id="IPR050951">
    <property type="entry name" value="Retrovirus_Pol_polyprotein"/>
</dbReference>
<reference evidence="4" key="2">
    <citation type="submission" date="2023-06" db="EMBL/GenBank/DDBJ databases">
        <authorList>
            <person name="Swenson N.G."/>
            <person name="Wegrzyn J.L."/>
            <person name="Mcevoy S.L."/>
        </authorList>
    </citation>
    <scope>NUCLEOTIDE SEQUENCE</scope>
    <source>
        <strain evidence="4">NS2018</strain>
        <tissue evidence="4">Leaf</tissue>
    </source>
</reference>
<accession>A0AA39S8M9</accession>
<dbReference type="PANTHER" id="PTHR37984:SF5">
    <property type="entry name" value="PROTEIN NYNRIN-LIKE"/>
    <property type="match status" value="1"/>
</dbReference>
<keyword evidence="1" id="KW-0511">Multifunctional enzyme</keyword>
<keyword evidence="5" id="KW-1185">Reference proteome</keyword>
<dbReference type="EMBL" id="JAUESC010000382">
    <property type="protein sequence ID" value="KAK0586097.1"/>
    <property type="molecule type" value="Genomic_DNA"/>
</dbReference>
<dbReference type="GO" id="GO:0003824">
    <property type="term" value="F:catalytic activity"/>
    <property type="evidence" value="ECO:0007669"/>
    <property type="project" value="UniProtKB-KW"/>
</dbReference>
<protein>
    <recommendedName>
        <fullName evidence="6">Retrovirus-related Pol polyprotein from transposon 17.6</fullName>
    </recommendedName>
</protein>
<dbReference type="InterPro" id="IPR000477">
    <property type="entry name" value="RT_dom"/>
</dbReference>
<dbReference type="InterPro" id="IPR041577">
    <property type="entry name" value="RT_RNaseH_2"/>
</dbReference>
<dbReference type="CDD" id="cd01647">
    <property type="entry name" value="RT_LTR"/>
    <property type="match status" value="1"/>
</dbReference>
<reference evidence="4" key="1">
    <citation type="journal article" date="2022" name="Plant J.">
        <title>Strategies of tolerance reflected in two North American maple genomes.</title>
        <authorList>
            <person name="McEvoy S.L."/>
            <person name="Sezen U.U."/>
            <person name="Trouern-Trend A."/>
            <person name="McMahon S.M."/>
            <person name="Schaberg P.G."/>
            <person name="Yang J."/>
            <person name="Wegrzyn J.L."/>
            <person name="Swenson N.G."/>
        </authorList>
    </citation>
    <scope>NUCLEOTIDE SEQUENCE</scope>
    <source>
        <strain evidence="4">NS2018</strain>
    </source>
</reference>
<gene>
    <name evidence="4" type="ORF">LWI29_000926</name>
</gene>
<dbReference type="Proteomes" id="UP001168877">
    <property type="component" value="Unassembled WGS sequence"/>
</dbReference>
<evidence type="ECO:0000259" key="3">
    <source>
        <dbReference type="Pfam" id="PF17919"/>
    </source>
</evidence>
<comment type="caution">
    <text evidence="4">The sequence shown here is derived from an EMBL/GenBank/DDBJ whole genome shotgun (WGS) entry which is preliminary data.</text>
</comment>